<comment type="caution">
    <text evidence="1">The sequence shown here is derived from an EMBL/GenBank/DDBJ whole genome shotgun (WGS) entry which is preliminary data.</text>
</comment>
<keyword evidence="2" id="KW-1185">Reference proteome</keyword>
<proteinExistence type="predicted"/>
<sequence length="115" mass="12224">MTATWPDVRLTPGPFEGCEIDGTSDSASDPAEGPRIPLGSAAGGEAPTPGGFLGSINQFMTAPLDGSQDGSQGVTVRRRRGLDYRESHFRFWQCDVGYSTFGWKCVVGWPAVGRG</sequence>
<evidence type="ECO:0000313" key="1">
    <source>
        <dbReference type="EMBL" id="KAH7989921.1"/>
    </source>
</evidence>
<name>A0ACB8EC45_9SAUR</name>
<organism evidence="1 2">
    <name type="scientific">Sphaerodactylus townsendi</name>
    <dbReference type="NCBI Taxonomy" id="933632"/>
    <lineage>
        <taxon>Eukaryota</taxon>
        <taxon>Metazoa</taxon>
        <taxon>Chordata</taxon>
        <taxon>Craniata</taxon>
        <taxon>Vertebrata</taxon>
        <taxon>Euteleostomi</taxon>
        <taxon>Lepidosauria</taxon>
        <taxon>Squamata</taxon>
        <taxon>Bifurcata</taxon>
        <taxon>Gekkota</taxon>
        <taxon>Sphaerodactylidae</taxon>
        <taxon>Sphaerodactylus</taxon>
    </lineage>
</organism>
<gene>
    <name evidence="1" type="ORF">K3G42_016211</name>
</gene>
<dbReference type="EMBL" id="CM037627">
    <property type="protein sequence ID" value="KAH7989921.1"/>
    <property type="molecule type" value="Genomic_DNA"/>
</dbReference>
<evidence type="ECO:0000313" key="2">
    <source>
        <dbReference type="Proteomes" id="UP000827872"/>
    </source>
</evidence>
<protein>
    <submittedName>
        <fullName evidence="1">Uncharacterized protein</fullName>
    </submittedName>
</protein>
<dbReference type="Proteomes" id="UP000827872">
    <property type="component" value="Linkage Group LG14"/>
</dbReference>
<accession>A0ACB8EC45</accession>
<reference evidence="1" key="1">
    <citation type="submission" date="2021-08" db="EMBL/GenBank/DDBJ databases">
        <title>The first chromosome-level gecko genome reveals the dynamic sex chromosomes of Neotropical dwarf geckos (Sphaerodactylidae: Sphaerodactylus).</title>
        <authorList>
            <person name="Pinto B.J."/>
            <person name="Keating S.E."/>
            <person name="Gamble T."/>
        </authorList>
    </citation>
    <scope>NUCLEOTIDE SEQUENCE</scope>
    <source>
        <strain evidence="1">TG3544</strain>
    </source>
</reference>